<dbReference type="RefSeq" id="WP_013365949.1">
    <property type="nucleotide sequence ID" value="NC_014618.1"/>
</dbReference>
<dbReference type="EMBL" id="CP002272">
    <property type="protein sequence ID" value="ADO48208.1"/>
    <property type="molecule type" value="Genomic_DNA"/>
</dbReference>
<proteinExistence type="predicted"/>
<evidence type="ECO:0000313" key="4">
    <source>
        <dbReference type="EMBL" id="ADO48208.1"/>
    </source>
</evidence>
<dbReference type="InterPro" id="IPR025543">
    <property type="entry name" value="Dodecin-like"/>
</dbReference>
<dbReference type="AlphaFoldDB" id="E3G3N6"/>
<dbReference type="KEGG" id="esc:Entcl_1952"/>
<evidence type="ECO:0000259" key="3">
    <source>
        <dbReference type="Pfam" id="PF07338"/>
    </source>
</evidence>
<feature type="domain" description="YdgH/BhsA/McbA-like" evidence="3">
    <location>
        <begin position="38"/>
        <end position="90"/>
    </location>
</feature>
<feature type="signal peptide" evidence="2">
    <location>
        <begin position="1"/>
        <end position="22"/>
    </location>
</feature>
<protein>
    <recommendedName>
        <fullName evidence="3">YdgH/BhsA/McbA-like domain-containing protein</fullName>
    </recommendedName>
</protein>
<dbReference type="NCBIfam" id="NF007400">
    <property type="entry name" value="PRK09929.1"/>
    <property type="match status" value="1"/>
</dbReference>
<dbReference type="SUPFAM" id="SSF159871">
    <property type="entry name" value="YdgH-like"/>
    <property type="match status" value="1"/>
</dbReference>
<name>E3G3N6_ENTLS</name>
<feature type="chain" id="PRO_5003170156" description="YdgH/BhsA/McbA-like domain-containing protein" evidence="2">
    <location>
        <begin position="23"/>
        <end position="92"/>
    </location>
</feature>
<sequence length="92" mass="9761">MRILSKLTITLAAFSFISSVSAAELMTHDAFKKVASQYTKIGTISVSNETAASDAKAALIKKADEQGADVLILTSGNTSNKIHATANIYKKK</sequence>
<keyword evidence="1 2" id="KW-0732">Signal</keyword>
<dbReference type="InterPro" id="IPR036275">
    <property type="entry name" value="YdgH-like_sf"/>
</dbReference>
<reference evidence="5" key="1">
    <citation type="submission" date="2010-10" db="EMBL/GenBank/DDBJ databases">
        <title>Complete sequence of Enterobacter cloacae SCF1.</title>
        <authorList>
            <consortium name="US DOE Joint Genome Institute"/>
            <person name="Lucas S."/>
            <person name="Copeland A."/>
            <person name="Lapidus A."/>
            <person name="Cheng J.-F."/>
            <person name="Bruce D."/>
            <person name="Goodwin L."/>
            <person name="Pitluck S."/>
            <person name="Davenport K."/>
            <person name="Detter J.C."/>
            <person name="Han C."/>
            <person name="Tapia R."/>
            <person name="Land M."/>
            <person name="Hauser L."/>
            <person name="Chang Y.-J."/>
            <person name="Jeffries C."/>
            <person name="Kyrpides N."/>
            <person name="Ivanova N."/>
            <person name="Mikhailova N."/>
            <person name="DeAngelis K."/>
            <person name="Arkin A.P."/>
            <person name="Chivian D."/>
            <person name="Edwards B."/>
            <person name="Woo H."/>
            <person name="Hazen T.C."/>
            <person name="Woyke T."/>
        </authorList>
    </citation>
    <scope>NUCLEOTIDE SEQUENCE [LARGE SCALE GENOMIC DNA]</scope>
    <source>
        <strain evidence="5">SCF1</strain>
    </source>
</reference>
<gene>
    <name evidence="4" type="ordered locus">Entcl_1952</name>
</gene>
<dbReference type="InterPro" id="IPR010854">
    <property type="entry name" value="YdgH/BhsA/McbA-like_dom"/>
</dbReference>
<dbReference type="HOGENOM" id="CLU_158602_1_3_6"/>
<reference evidence="4 5" key="2">
    <citation type="journal article" date="2011" name="Stand. Genomic Sci.">
        <title>Complete genome sequence of 'Enterobacter lignolyticus' SCF1.</title>
        <authorList>
            <person name="Deangelis K.M."/>
            <person name="D'Haeseleer P."/>
            <person name="Chivian D."/>
            <person name="Fortney J.L."/>
            <person name="Khudyakov J."/>
            <person name="Simmons B."/>
            <person name="Woo H."/>
            <person name="Arkin A.P."/>
            <person name="Davenport K.W."/>
            <person name="Goodwin L."/>
            <person name="Chen A."/>
            <person name="Ivanova N."/>
            <person name="Kyrpides N.C."/>
            <person name="Mavromatis K."/>
            <person name="Woyke T."/>
            <person name="Hazen T.C."/>
        </authorList>
    </citation>
    <scope>NUCLEOTIDE SEQUENCE [LARGE SCALE GENOMIC DNA]</scope>
    <source>
        <strain evidence="4 5">SCF1</strain>
    </source>
</reference>
<dbReference type="Pfam" id="PF07338">
    <property type="entry name" value="YdgH_BhsA-like"/>
    <property type="match status" value="1"/>
</dbReference>
<accession>E3G3N6</accession>
<evidence type="ECO:0000256" key="2">
    <source>
        <dbReference type="SAM" id="SignalP"/>
    </source>
</evidence>
<dbReference type="Proteomes" id="UP000006872">
    <property type="component" value="Chromosome"/>
</dbReference>
<organism evidence="4 5">
    <name type="scientific">Enterobacter lignolyticus (strain SCF1)</name>
    <dbReference type="NCBI Taxonomy" id="701347"/>
    <lineage>
        <taxon>Bacteria</taxon>
        <taxon>Pseudomonadati</taxon>
        <taxon>Pseudomonadota</taxon>
        <taxon>Gammaproteobacteria</taxon>
        <taxon>Enterobacterales</taxon>
        <taxon>Enterobacteriaceae</taxon>
        <taxon>Pluralibacter</taxon>
    </lineage>
</organism>
<evidence type="ECO:0000256" key="1">
    <source>
        <dbReference type="ARBA" id="ARBA00022729"/>
    </source>
</evidence>
<evidence type="ECO:0000313" key="5">
    <source>
        <dbReference type="Proteomes" id="UP000006872"/>
    </source>
</evidence>
<keyword evidence="5" id="KW-1185">Reference proteome</keyword>
<dbReference type="Gene3D" id="3.30.1660.10">
    <property type="entry name" value="Flavin-binding protein dodecin"/>
    <property type="match status" value="1"/>
</dbReference>